<dbReference type="OrthoDB" id="754047at2759"/>
<dbReference type="AlphaFoldDB" id="A0A371FRP2"/>
<evidence type="ECO:0000313" key="1">
    <source>
        <dbReference type="EMBL" id="RDX81005.1"/>
    </source>
</evidence>
<proteinExistence type="predicted"/>
<keyword evidence="2" id="KW-1185">Reference proteome</keyword>
<dbReference type="EMBL" id="QJKJ01008037">
    <property type="protein sequence ID" value="RDX81005.1"/>
    <property type="molecule type" value="Genomic_DNA"/>
</dbReference>
<feature type="non-terminal residue" evidence="1">
    <location>
        <position position="1"/>
    </location>
</feature>
<organism evidence="1 2">
    <name type="scientific">Mucuna pruriens</name>
    <name type="common">Velvet bean</name>
    <name type="synonym">Dolichos pruriens</name>
    <dbReference type="NCBI Taxonomy" id="157652"/>
    <lineage>
        <taxon>Eukaryota</taxon>
        <taxon>Viridiplantae</taxon>
        <taxon>Streptophyta</taxon>
        <taxon>Embryophyta</taxon>
        <taxon>Tracheophyta</taxon>
        <taxon>Spermatophyta</taxon>
        <taxon>Magnoliopsida</taxon>
        <taxon>eudicotyledons</taxon>
        <taxon>Gunneridae</taxon>
        <taxon>Pentapetalae</taxon>
        <taxon>rosids</taxon>
        <taxon>fabids</taxon>
        <taxon>Fabales</taxon>
        <taxon>Fabaceae</taxon>
        <taxon>Papilionoideae</taxon>
        <taxon>50 kb inversion clade</taxon>
        <taxon>NPAAA clade</taxon>
        <taxon>indigoferoid/millettioid clade</taxon>
        <taxon>Phaseoleae</taxon>
        <taxon>Mucuna</taxon>
    </lineage>
</organism>
<name>A0A371FRP2_MUCPR</name>
<protein>
    <submittedName>
        <fullName evidence="1">Uncharacterized protein</fullName>
    </submittedName>
</protein>
<reference evidence="1" key="1">
    <citation type="submission" date="2018-05" db="EMBL/GenBank/DDBJ databases">
        <title>Draft genome of Mucuna pruriens seed.</title>
        <authorList>
            <person name="Nnadi N.E."/>
            <person name="Vos R."/>
            <person name="Hasami M.H."/>
            <person name="Devisetty U.K."/>
            <person name="Aguiy J.C."/>
        </authorList>
    </citation>
    <scope>NUCLEOTIDE SEQUENCE [LARGE SCALE GENOMIC DNA]</scope>
    <source>
        <strain evidence="1">JCA_2017</strain>
    </source>
</reference>
<evidence type="ECO:0000313" key="2">
    <source>
        <dbReference type="Proteomes" id="UP000257109"/>
    </source>
</evidence>
<dbReference type="STRING" id="157652.A0A371FRP2"/>
<sequence length="185" mass="21266">MTLFTYCMVRPPPLVDLHVPTMALNGLVGGNQELLPQLNDHICPMVMLLLRWYILFNVFYDLQEDIVVSIVVERAHDESQRISRFLQSLCWGSSAFREIYAFFLVKEQPRFSIARGKKSSFCWARVFGKLKIEHYSVMGYQITLQSDSTMFYFTTNSLGFTRLVLGCVDVSSLKIKISSCNKLKA</sequence>
<dbReference type="Proteomes" id="UP000257109">
    <property type="component" value="Unassembled WGS sequence"/>
</dbReference>
<accession>A0A371FRP2</accession>
<comment type="caution">
    <text evidence="1">The sequence shown here is derived from an EMBL/GenBank/DDBJ whole genome shotgun (WGS) entry which is preliminary data.</text>
</comment>
<gene>
    <name evidence="1" type="ORF">CR513_38370</name>
</gene>